<feature type="compositionally biased region" description="Basic and acidic residues" evidence="4">
    <location>
        <begin position="1229"/>
        <end position="1241"/>
    </location>
</feature>
<feature type="region of interest" description="Disordered" evidence="4">
    <location>
        <begin position="104"/>
        <end position="129"/>
    </location>
</feature>
<dbReference type="InterPro" id="IPR000420">
    <property type="entry name" value="Yeast_PIR_rpt"/>
</dbReference>
<feature type="transmembrane region" description="Helical" evidence="5">
    <location>
        <begin position="901"/>
        <end position="920"/>
    </location>
</feature>
<feature type="compositionally biased region" description="Low complexity" evidence="4">
    <location>
        <begin position="1242"/>
        <end position="1252"/>
    </location>
</feature>
<keyword evidence="1" id="KW-1188">Viral release from host cell</keyword>
<feature type="region of interest" description="Disordered" evidence="4">
    <location>
        <begin position="1229"/>
        <end position="1257"/>
    </location>
</feature>
<feature type="coiled-coil region" evidence="3">
    <location>
        <begin position="2064"/>
        <end position="2091"/>
    </location>
</feature>
<feature type="transmembrane region" description="Helical" evidence="5">
    <location>
        <begin position="489"/>
        <end position="511"/>
    </location>
</feature>
<sequence length="2843" mass="296207">MTSLGSASLEFNVLVAPALRQLDTFTKTAKSMLTQAQNVAKIELKVDGQKALKDIDRIVKQIKQRLDASVTLNLSSLTLLVGKVTELKNDLSKIAADMRSAGASLRGGAGGGSRNGAGAGGGSPGAGNADAQAAAAYRQTLALNTRLAREAAAQQTAAQRQARQQQQAADQQAAAAYRQSLALNTRLAREAAAQQAAAARQGAQASADAARAASQAARDAATQQRAADQQAAAAYRQTLALNARLARDAAAQQTAAARQASQAAAAAAKATADAARASAAAQTESVSKLGRELALANSKFSQGTVRAREYLREIDRIKTAATALQPSLQAGSRDALNLSRTLQGIGGAGAKINATSITNVRTELARARTAYEQAISAAGSSWRKQQDAAAQYQRVLGQVDTKIQQIGRRPTVTPQQTQALAQLQQKLASQQNALQGSASPLSFGGALSAGLKSLMPALSGLSPALGAASSQAGQLGGALGGVAEAAGPIGGLIAGITVVLVALSAAIVASVKTATQFQAIFADIKALTQPTIAEFQKLQAATFDLGKPLGVGAREAAGAVLELNKAGLSAADVIGGGLKGALDLAGAAGLTAAEGGVTATAAMTAFGLAAKDIPSIADTFANFANKTFLGASDLTQGIAAVGPVARSSGIDMQQFAGILATLAQGGFKNMSDAGTSLKTMLLSLASPTDAGQKYLKKLGVSAYDASGNMKPFTSIIGDLREKLIKLTPQAQNQILKQIFGTDAIRAAQILLREGPKALDANTKAMGKQGEAARVAKERLDSLAGSGKKFGAVFEELKIVIGTPFLGALKTIVDVAITVTQSLVDLVKQAQAGKGALGDMSAGGQQAMQALYSVLAPIFKAIASLWENILKPALVALYQIFTVIVTVVTTALGIVFSVASAVFSGVVGLIGGLLSAFTGGGNGIKISLAGVADTITRWAGVARAYIVAVGKVAGDLPVAFSSAGQGIGRIFAGIGKIFAGFAQIAYQRLVVPILPVVAAIKSSFLSVANVIGTTLSNLLNFVADKFRPLISFLQTIGIGIGDALASIVSSIGSNLRALTGGSADEFQKQAEAQAAAAQAQAAKIAEGNKLVADGLSDIKSGYDQTKTAASDFGKNANTVFAQTGKDLAAANAEAARLKKTLSAPLPKVKMPVATVPTQLASGTGTLADLGLGPKGKKSKAPPITAADLAAQDTYKKGLRDLTDAELANAKATAIRTNNKKQLSAILAEEGRRQREVTSETKAQESASKKAAAASERDAATRANLVREIRQSIQSYQLLASQHKITEKSQLSFNQRIEDFRASVAKLPPELQNGVTALLDQASALSKSTDGQAQATKATKLSGIALSDFKEALKGSTAARLKQLEAESRASKNDVVHAAVVAEQTRREGALTAQRKKATSEQEAQSKRDARTLAAQQKAADSLGRGLTNLIADFRLQTQQGKTTAESLQNFQQRLEGASEQAKRLPPALRENITTLLNQGSALAKTGQGVVDYRGQIETLKGEVDKYTLSELEAARAKALAAGNQSAIVKLLDKEIASRKTLSATQLDQADSESRLAQVSASSDNVEGEYQNRQALAKGNLATLYQLELQYGQRVQDARDARAREESANEDRQINDKYDKLGKLEGITDAQQRRLDADRTAELSANAQKLTNTLAANSTSRAASELSAKTALDAALLTVDRQTRDTIRKNNLTLLSAQTGDLEAQQQEALDVEGLTQQQTLEIRRRFQPLLIAQKQREVETSRTIEQQAETDRYNDAVDAATLNGTLNQKRLQQDGSYLTVSEALSKEHISNVALIEKNGADAVRDYALSVKRATGKQLVADDKATSDELVAVAKSRIDDQLQGLSEMDGKQRDVARAALGFWRQVYAAMGEAGKASLAEVDDAIKKLGQAGDVARSKASAVLAELPTPTAGSFARDLNAVGKTEDAGDARDSAEKQYDSLLKTYQGYLDKARVAFQQFADARDEDLTPADRQIRDGLLGTMRLYDDLISQITVAAAEAGDKAASAFTLAQNDKLAEGNLSLIEAQHALADQEGRDDGPAYRAGLGAALAYWKARKTGLTEGTPEYLAALQKVTELETKLDAASAQVRADKDQESALALVEARYALEQALGQDGGPSYLAGLKASLAYWQGRLTELKEGTPEYLAALQKVADLEGKVRSQPDKAAEGRLSYVEAQYALAQMEGRDGGPAYTAGLNAALAYWRGRLKELNEGTPEYIAALQKITDLEGKVRSQPDKNAEGAFALAEAQYALAQVEGRDGGPAYLAGLNASLAYWRGRLKELNEGTPEYIAALQKIADLEGKVKSVPDANAEGALALVEAEHALAELQKRDDGPAYQAGLNAALSYWRARLANLTRGTPEYLAALQKVTDLEGKLHDSGAQVLADKDQENALALIEARHALAEQEGKNDGPEYRIGLRASLNYWKGRLTGLKEGTPEYLAALQKITDLAGKIKAADPGQKLAESFATGAAAIGTGGKLQSALSAGLSGLGAFFSAGGVAGKGGAILGGAAALVGGLKDVFVTGNEDIDNVTAALVDGVQGTLGALAKGDWVGAIIAAVATVVNTVLNIIQGAKRSLSKAKSEIQASTQDVKFFDLGKYAVVQTYKGGFLGLQTLSRSVIDQQAIDIAKSLGDAIYEGISTGLLNGIKAGKASFGDLGIDLKKTLGNQILQGLIDGFLRGAAMTAILQPFLDAYVTAMKAGDANGMAAAAEGIQNAAAAANTQLQAFYQNVLVPTSKRLGLFGSEADTNSKDPALSSGLSGPSEVSFGGGDQSSNVTTEGSSLSAGQITVFTDALTAGAGQIVGAAQQQQAASTEFGGHVGRFGQFVTQFGQYVSRGPSTNWAGYNPQ</sequence>
<dbReference type="Proteomes" id="UP001060261">
    <property type="component" value="Chromosome"/>
</dbReference>
<evidence type="ECO:0000259" key="6">
    <source>
        <dbReference type="Pfam" id="PF10145"/>
    </source>
</evidence>
<accession>A0ABY5YKF4</accession>
<gene>
    <name evidence="7" type="ORF">N0D28_03560</name>
</gene>
<evidence type="ECO:0000313" key="8">
    <source>
        <dbReference type="Proteomes" id="UP001060261"/>
    </source>
</evidence>
<evidence type="ECO:0000256" key="5">
    <source>
        <dbReference type="SAM" id="Phobius"/>
    </source>
</evidence>
<reference evidence="7" key="1">
    <citation type="submission" date="2022-09" db="EMBL/GenBank/DDBJ databases">
        <title>genome sequence of Deinococcus rubellus.</title>
        <authorList>
            <person name="Srinivasan S."/>
        </authorList>
    </citation>
    <scope>NUCLEOTIDE SEQUENCE</scope>
    <source>
        <strain evidence="7">Ant6</strain>
    </source>
</reference>
<organism evidence="7 8">
    <name type="scientific">Deinococcus rubellus</name>
    <dbReference type="NCBI Taxonomy" id="1889240"/>
    <lineage>
        <taxon>Bacteria</taxon>
        <taxon>Thermotogati</taxon>
        <taxon>Deinococcota</taxon>
        <taxon>Deinococci</taxon>
        <taxon>Deinococcales</taxon>
        <taxon>Deinococcaceae</taxon>
        <taxon>Deinococcus</taxon>
    </lineage>
</organism>
<dbReference type="PROSITE" id="PS50256">
    <property type="entry name" value="PIR_REPEAT_2"/>
    <property type="match status" value="1"/>
</dbReference>
<evidence type="ECO:0000256" key="4">
    <source>
        <dbReference type="SAM" id="MobiDB-lite"/>
    </source>
</evidence>
<keyword evidence="8" id="KW-1185">Reference proteome</keyword>
<feature type="transmembrane region" description="Helical" evidence="5">
    <location>
        <begin position="874"/>
        <end position="894"/>
    </location>
</feature>
<dbReference type="InterPro" id="IPR010090">
    <property type="entry name" value="Phage_tape_meas"/>
</dbReference>
<dbReference type="RefSeq" id="WP_260561010.1">
    <property type="nucleotide sequence ID" value="NZ_BAABEC010000009.1"/>
</dbReference>
<keyword evidence="2" id="KW-0732">Signal</keyword>
<keyword evidence="5" id="KW-1133">Transmembrane helix</keyword>
<keyword evidence="5" id="KW-0812">Transmembrane</keyword>
<feature type="region of interest" description="Disordered" evidence="4">
    <location>
        <begin position="1384"/>
        <end position="1408"/>
    </location>
</feature>
<feature type="compositionally biased region" description="Basic and acidic residues" evidence="4">
    <location>
        <begin position="1396"/>
        <end position="1408"/>
    </location>
</feature>
<keyword evidence="3" id="KW-0175">Coiled coil</keyword>
<dbReference type="PANTHER" id="PTHR37813">
    <property type="entry name" value="FELS-2 PROPHAGE PROTEIN"/>
    <property type="match status" value="1"/>
</dbReference>
<evidence type="ECO:0000256" key="3">
    <source>
        <dbReference type="SAM" id="Coils"/>
    </source>
</evidence>
<dbReference type="NCBIfam" id="TIGR01760">
    <property type="entry name" value="tape_meas_TP901"/>
    <property type="match status" value="1"/>
</dbReference>
<feature type="domain" description="Phage tail tape measure protein" evidence="6">
    <location>
        <begin position="543"/>
        <end position="740"/>
    </location>
</feature>
<keyword evidence="5" id="KW-0472">Membrane</keyword>
<proteinExistence type="predicted"/>
<protein>
    <submittedName>
        <fullName evidence="7">Phage tail tape measure protein</fullName>
    </submittedName>
</protein>
<evidence type="ECO:0000256" key="1">
    <source>
        <dbReference type="ARBA" id="ARBA00022612"/>
    </source>
</evidence>
<dbReference type="PANTHER" id="PTHR37813:SF1">
    <property type="entry name" value="FELS-2 PROPHAGE PROTEIN"/>
    <property type="match status" value="1"/>
</dbReference>
<feature type="compositionally biased region" description="Gly residues" evidence="4">
    <location>
        <begin position="105"/>
        <end position="125"/>
    </location>
</feature>
<dbReference type="Pfam" id="PF10145">
    <property type="entry name" value="PhageMin_Tail"/>
    <property type="match status" value="1"/>
</dbReference>
<dbReference type="EMBL" id="CP104213">
    <property type="protein sequence ID" value="UWX64749.1"/>
    <property type="molecule type" value="Genomic_DNA"/>
</dbReference>
<evidence type="ECO:0000256" key="2">
    <source>
        <dbReference type="ARBA" id="ARBA00022729"/>
    </source>
</evidence>
<evidence type="ECO:0000313" key="7">
    <source>
        <dbReference type="EMBL" id="UWX64749.1"/>
    </source>
</evidence>
<feature type="region of interest" description="Disordered" evidence="4">
    <location>
        <begin position="2744"/>
        <end position="2775"/>
    </location>
</feature>
<name>A0ABY5YKF4_9DEIO</name>